<sequence>MTSWPARPTASLPTPALTSSSRAPVWPLPSTSEVAMNPETLAAGAAAVALPHDLTPLGMFMAADLVVKAVMTGLIAASLVTWVILVGKVLELSALGRAARRGVAVVAGEAAISGLARHARLPRPLALMLAEIGEEIAQTGPDGVAAGPVAGGLVERVRSRLARLEAAAGRRAMVGTGLLATIGSTAPFVGLFGTVWGIMNAFVGISESQTTNLAVVAPGIAEALLATATGLVAAIPAVVVYNHLARRTTAFRAEMTDLSEGLIRTLSRDLETGRLDAGLLTR</sequence>
<comment type="similarity">
    <text evidence="12">Belongs to the exbB/tolQ family.</text>
</comment>
<dbReference type="EMBL" id="PJNW01000005">
    <property type="protein sequence ID" value="PKR89628.1"/>
    <property type="molecule type" value="Genomic_DNA"/>
</dbReference>
<dbReference type="PANTHER" id="PTHR30625">
    <property type="entry name" value="PROTEIN TOLQ"/>
    <property type="match status" value="1"/>
</dbReference>
<evidence type="ECO:0000256" key="10">
    <source>
        <dbReference type="ARBA" id="ARBA00023136"/>
    </source>
</evidence>
<dbReference type="GO" id="GO:0005886">
    <property type="term" value="C:plasma membrane"/>
    <property type="evidence" value="ECO:0007669"/>
    <property type="project" value="UniProtKB-SubCell"/>
</dbReference>
<dbReference type="PANTHER" id="PTHR30625:SF16">
    <property type="entry name" value="BIOPOLYMER TRANSPORT PROTEIN EXBB"/>
    <property type="match status" value="1"/>
</dbReference>
<evidence type="ECO:0000313" key="16">
    <source>
        <dbReference type="EMBL" id="PKR89628.1"/>
    </source>
</evidence>
<keyword evidence="9 14" id="KW-1133">Transmembrane helix</keyword>
<name>A0A2N3LYF8_9HYPH</name>
<keyword evidence="7 14" id="KW-0812">Transmembrane</keyword>
<proteinExistence type="inferred from homology"/>
<keyword evidence="6" id="KW-0997">Cell inner membrane</keyword>
<accession>A0A2N3LYF8</accession>
<feature type="transmembrane region" description="Helical" evidence="14">
    <location>
        <begin position="223"/>
        <end position="244"/>
    </location>
</feature>
<reference evidence="16 17" key="1">
    <citation type="submission" date="2017-12" db="EMBL/GenBank/DDBJ databases">
        <title>Anaerobic carbon monoxide metabolism by Pleomorphomonas carboxyditropha sp. nov., a new mesophilic hydrogenogenic carboxidotroph.</title>
        <authorList>
            <person name="Esquivel-Elizondo S."/>
            <person name="Krajmalnik-Brown R."/>
        </authorList>
    </citation>
    <scope>NUCLEOTIDE SEQUENCE [LARGE SCALE GENOMIC DNA]</scope>
    <source>
        <strain evidence="16 17">R5-392</strain>
    </source>
</reference>
<comment type="function">
    <text evidence="11">Involved in the TonB-dependent energy-dependent transport of various receptor-bound substrates. Protects ExbD from proteolytic degradation and functionally stabilizes TonB.</text>
</comment>
<keyword evidence="4 12" id="KW-0813">Transport</keyword>
<evidence type="ECO:0000256" key="12">
    <source>
        <dbReference type="RuleBase" id="RU004057"/>
    </source>
</evidence>
<evidence type="ECO:0000256" key="8">
    <source>
        <dbReference type="ARBA" id="ARBA00022927"/>
    </source>
</evidence>
<keyword evidence="5" id="KW-1003">Cell membrane</keyword>
<keyword evidence="10 14" id="KW-0472">Membrane</keyword>
<evidence type="ECO:0000256" key="2">
    <source>
        <dbReference type="ARBA" id="ARBA00011471"/>
    </source>
</evidence>
<evidence type="ECO:0000256" key="14">
    <source>
        <dbReference type="SAM" id="Phobius"/>
    </source>
</evidence>
<evidence type="ECO:0000259" key="15">
    <source>
        <dbReference type="Pfam" id="PF01618"/>
    </source>
</evidence>
<feature type="transmembrane region" description="Helical" evidence="14">
    <location>
        <begin position="178"/>
        <end position="203"/>
    </location>
</feature>
<dbReference type="GO" id="GO:0017038">
    <property type="term" value="P:protein import"/>
    <property type="evidence" value="ECO:0007669"/>
    <property type="project" value="TreeGrafter"/>
</dbReference>
<dbReference type="OrthoDB" id="9805133at2"/>
<dbReference type="AlphaFoldDB" id="A0A2N3LYF8"/>
<dbReference type="Proteomes" id="UP000233491">
    <property type="component" value="Unassembled WGS sequence"/>
</dbReference>
<dbReference type="InterPro" id="IPR002898">
    <property type="entry name" value="MotA_ExbB_proton_chnl"/>
</dbReference>
<evidence type="ECO:0000256" key="11">
    <source>
        <dbReference type="ARBA" id="ARBA00024816"/>
    </source>
</evidence>
<dbReference type="InterPro" id="IPR050790">
    <property type="entry name" value="ExbB/TolQ_transport"/>
</dbReference>
<evidence type="ECO:0000256" key="5">
    <source>
        <dbReference type="ARBA" id="ARBA00022475"/>
    </source>
</evidence>
<evidence type="ECO:0000256" key="1">
    <source>
        <dbReference type="ARBA" id="ARBA00004429"/>
    </source>
</evidence>
<evidence type="ECO:0000256" key="3">
    <source>
        <dbReference type="ARBA" id="ARBA00022093"/>
    </source>
</evidence>
<feature type="region of interest" description="Disordered" evidence="13">
    <location>
        <begin position="1"/>
        <end position="24"/>
    </location>
</feature>
<keyword evidence="17" id="KW-1185">Reference proteome</keyword>
<evidence type="ECO:0000256" key="9">
    <source>
        <dbReference type="ARBA" id="ARBA00022989"/>
    </source>
</evidence>
<comment type="caution">
    <text evidence="16">The sequence shown here is derived from an EMBL/GenBank/DDBJ whole genome shotgun (WGS) entry which is preliminary data.</text>
</comment>
<comment type="subunit">
    <text evidence="2">The accessory proteins ExbB and ExbD seem to form a complex with TonB.</text>
</comment>
<comment type="subcellular location">
    <subcellularLocation>
        <location evidence="1">Cell inner membrane</location>
        <topology evidence="1">Multi-pass membrane protein</topology>
    </subcellularLocation>
    <subcellularLocation>
        <location evidence="12">Membrane</location>
        <topology evidence="12">Multi-pass membrane protein</topology>
    </subcellularLocation>
</comment>
<evidence type="ECO:0000313" key="17">
    <source>
        <dbReference type="Proteomes" id="UP000233491"/>
    </source>
</evidence>
<dbReference type="Pfam" id="PF01618">
    <property type="entry name" value="MotA_ExbB"/>
    <property type="match status" value="1"/>
</dbReference>
<gene>
    <name evidence="16" type="primary">exbB</name>
    <name evidence="16" type="ORF">CXZ10_09715</name>
</gene>
<evidence type="ECO:0000256" key="4">
    <source>
        <dbReference type="ARBA" id="ARBA00022448"/>
    </source>
</evidence>
<dbReference type="InterPro" id="IPR014164">
    <property type="entry name" value="TonB_ExbB_1"/>
</dbReference>
<evidence type="ECO:0000256" key="7">
    <source>
        <dbReference type="ARBA" id="ARBA00022692"/>
    </source>
</evidence>
<organism evidence="16 17">
    <name type="scientific">Pleomorphomonas diazotrophica</name>
    <dbReference type="NCBI Taxonomy" id="1166257"/>
    <lineage>
        <taxon>Bacteria</taxon>
        <taxon>Pseudomonadati</taxon>
        <taxon>Pseudomonadota</taxon>
        <taxon>Alphaproteobacteria</taxon>
        <taxon>Hyphomicrobiales</taxon>
        <taxon>Pleomorphomonadaceae</taxon>
        <taxon>Pleomorphomonas</taxon>
    </lineage>
</organism>
<keyword evidence="8 12" id="KW-0653">Protein transport</keyword>
<evidence type="ECO:0000256" key="13">
    <source>
        <dbReference type="SAM" id="MobiDB-lite"/>
    </source>
</evidence>
<feature type="transmembrane region" description="Helical" evidence="14">
    <location>
        <begin position="65"/>
        <end position="87"/>
    </location>
</feature>
<dbReference type="NCBIfam" id="TIGR02797">
    <property type="entry name" value="exbB"/>
    <property type="match status" value="1"/>
</dbReference>
<feature type="domain" description="MotA/TolQ/ExbB proton channel" evidence="15">
    <location>
        <begin position="155"/>
        <end position="255"/>
    </location>
</feature>
<evidence type="ECO:0000256" key="6">
    <source>
        <dbReference type="ARBA" id="ARBA00022519"/>
    </source>
</evidence>
<protein>
    <recommendedName>
        <fullName evidence="3">Biopolymer transport protein ExbB</fullName>
    </recommendedName>
</protein>
<dbReference type="GO" id="GO:0022857">
    <property type="term" value="F:transmembrane transporter activity"/>
    <property type="evidence" value="ECO:0007669"/>
    <property type="project" value="InterPro"/>
</dbReference>